<dbReference type="InterPro" id="IPR036188">
    <property type="entry name" value="FAD/NAD-bd_sf"/>
</dbReference>
<reference evidence="6" key="1">
    <citation type="journal article" date="2022" name="bioRxiv">
        <title>Deciphering the potential niche of two novel black yeast fungi from a biological soil crust based on their genomes, phenotypes, and melanin regulation.</title>
        <authorList>
            <consortium name="DOE Joint Genome Institute"/>
            <person name="Carr E.C."/>
            <person name="Barton Q."/>
            <person name="Grambo S."/>
            <person name="Sullivan M."/>
            <person name="Renfro C.M."/>
            <person name="Kuo A."/>
            <person name="Pangilinan J."/>
            <person name="Lipzen A."/>
            <person name="Keymanesh K."/>
            <person name="Savage E."/>
            <person name="Barry K."/>
            <person name="Grigoriev I.V."/>
            <person name="Riekhof W.R."/>
            <person name="Harris S.S."/>
        </authorList>
    </citation>
    <scope>NUCLEOTIDE SEQUENCE</scope>
    <source>
        <strain evidence="6">JF 03-4F</strain>
    </source>
</reference>
<name>A0AAN6DLV6_9EURO</name>
<dbReference type="GO" id="GO:0071949">
    <property type="term" value="F:FAD binding"/>
    <property type="evidence" value="ECO:0007669"/>
    <property type="project" value="InterPro"/>
</dbReference>
<keyword evidence="1" id="KW-0285">Flavoprotein</keyword>
<dbReference type="Proteomes" id="UP001203852">
    <property type="component" value="Unassembled WGS sequence"/>
</dbReference>
<evidence type="ECO:0000313" key="7">
    <source>
        <dbReference type="Proteomes" id="UP001203852"/>
    </source>
</evidence>
<dbReference type="HAMAP" id="MF_00845">
    <property type="entry name" value="TetX_monooxygenase"/>
    <property type="match status" value="1"/>
</dbReference>
<evidence type="ECO:0000256" key="1">
    <source>
        <dbReference type="ARBA" id="ARBA00022630"/>
    </source>
</evidence>
<dbReference type="InterPro" id="IPR043683">
    <property type="entry name" value="TetX_monooxygenase"/>
</dbReference>
<evidence type="ECO:0000313" key="6">
    <source>
        <dbReference type="EMBL" id="KAI1608416.1"/>
    </source>
</evidence>
<dbReference type="EMBL" id="MU404363">
    <property type="protein sequence ID" value="KAI1608416.1"/>
    <property type="molecule type" value="Genomic_DNA"/>
</dbReference>
<evidence type="ECO:0000259" key="5">
    <source>
        <dbReference type="Pfam" id="PF01494"/>
    </source>
</evidence>
<organism evidence="6 7">
    <name type="scientific">Exophiala viscosa</name>
    <dbReference type="NCBI Taxonomy" id="2486360"/>
    <lineage>
        <taxon>Eukaryota</taxon>
        <taxon>Fungi</taxon>
        <taxon>Dikarya</taxon>
        <taxon>Ascomycota</taxon>
        <taxon>Pezizomycotina</taxon>
        <taxon>Eurotiomycetes</taxon>
        <taxon>Chaetothyriomycetidae</taxon>
        <taxon>Chaetothyriales</taxon>
        <taxon>Herpotrichiellaceae</taxon>
        <taxon>Exophiala</taxon>
    </lineage>
</organism>
<dbReference type="PANTHER" id="PTHR46972:SF1">
    <property type="entry name" value="FAD DEPENDENT OXIDOREDUCTASE DOMAIN-CONTAINING PROTEIN"/>
    <property type="match status" value="1"/>
</dbReference>
<keyword evidence="2" id="KW-0274">FAD</keyword>
<comment type="caution">
    <text evidence="6">The sequence shown here is derived from an EMBL/GenBank/DDBJ whole genome shotgun (WGS) entry which is preliminary data.</text>
</comment>
<accession>A0AAN6DLV6</accession>
<evidence type="ECO:0000256" key="2">
    <source>
        <dbReference type="ARBA" id="ARBA00022827"/>
    </source>
</evidence>
<feature type="domain" description="FAD-binding" evidence="5">
    <location>
        <begin position="6"/>
        <end position="366"/>
    </location>
</feature>
<dbReference type="PANTHER" id="PTHR46972">
    <property type="entry name" value="MONOOXYGENASE ASQM-RELATED"/>
    <property type="match status" value="1"/>
</dbReference>
<dbReference type="PRINTS" id="PR00420">
    <property type="entry name" value="RNGMNOXGNASE"/>
</dbReference>
<dbReference type="GO" id="GO:0046677">
    <property type="term" value="P:response to antibiotic"/>
    <property type="evidence" value="ECO:0007669"/>
    <property type="project" value="InterPro"/>
</dbReference>
<proteinExistence type="inferred from homology"/>
<gene>
    <name evidence="6" type="ORF">EDD36DRAFT_98262</name>
</gene>
<dbReference type="Gene3D" id="3.50.50.60">
    <property type="entry name" value="FAD/NAD(P)-binding domain"/>
    <property type="match status" value="1"/>
</dbReference>
<dbReference type="SUPFAM" id="SSF51905">
    <property type="entry name" value="FAD/NAD(P)-binding domain"/>
    <property type="match status" value="1"/>
</dbReference>
<dbReference type="InterPro" id="IPR002938">
    <property type="entry name" value="FAD-bd"/>
</dbReference>
<dbReference type="GO" id="GO:0004497">
    <property type="term" value="F:monooxygenase activity"/>
    <property type="evidence" value="ECO:0007669"/>
    <property type="project" value="UniProtKB-KW"/>
</dbReference>
<sequence>MSSLRIAIVGGGPAGLALARLLQVNNIPCAVFELDHTAGERDQGGTVDLHKRGGQLVLQEAGLFDEFKRLSRPEGQAMKLLKYDGTVVLDENTSGIHRPEEFDDRPEIDRTALRHMLLNSLQPDTVVWGRRLIAVEESPEKAGKHDLHFHDSVEEGFDLVVGADGAWSKVRASLTDQLPVYSGVTGIELWATEIEQRHQWLSEFVGAGSCFMFDEGRAIQAQKNGNNSIRIYASVRQPEDWLETCGIDWSCPEEAKKKYLDEYFADCAPELKRAVLDANDKVVPRKMWMLPVGWRWDSRPGLALVGDAAHLMTPFAGVGVNLALADSLTLAKAIVARGGKAERLSDAIAAYEQEMFPRAEQFAQRTARGLVGHFSANGVEEMAARIAGR</sequence>
<protein>
    <submittedName>
        <fullName evidence="6">Monooxygenase</fullName>
    </submittedName>
</protein>
<dbReference type="AlphaFoldDB" id="A0AAN6DLV6"/>
<evidence type="ECO:0000256" key="3">
    <source>
        <dbReference type="ARBA" id="ARBA00023002"/>
    </source>
</evidence>
<keyword evidence="3" id="KW-0560">Oxidoreductase</keyword>
<keyword evidence="7" id="KW-1185">Reference proteome</keyword>
<evidence type="ECO:0000256" key="4">
    <source>
        <dbReference type="ARBA" id="ARBA00023033"/>
    </source>
</evidence>
<keyword evidence="4 6" id="KW-0503">Monooxygenase</keyword>
<dbReference type="Pfam" id="PF01494">
    <property type="entry name" value="FAD_binding_3"/>
    <property type="match status" value="1"/>
</dbReference>